<feature type="domain" description="PE cleavage protein A C-terminal" evidence="2">
    <location>
        <begin position="48"/>
        <end position="352"/>
    </location>
</feature>
<dbReference type="SUPFAM" id="SSF50630">
    <property type="entry name" value="Acid proteases"/>
    <property type="match status" value="1"/>
</dbReference>
<keyword evidence="3" id="KW-0645">Protease</keyword>
<reference evidence="3 4" key="1">
    <citation type="submission" date="2023-08" db="EMBL/GenBank/DDBJ databases">
        <authorList>
            <person name="Folkvardsen B D."/>
            <person name="Norman A."/>
        </authorList>
    </citation>
    <scope>NUCLEOTIDE SEQUENCE [LARGE SCALE GENOMIC DNA]</scope>
    <source>
        <strain evidence="3 4">Mu0102</strain>
    </source>
</reference>
<organism evidence="3 4">
    <name type="scientific">[Mycobacterium] holstebronense</name>
    <dbReference type="NCBI Taxonomy" id="3064288"/>
    <lineage>
        <taxon>Bacteria</taxon>
        <taxon>Bacillati</taxon>
        <taxon>Actinomycetota</taxon>
        <taxon>Actinomycetes</taxon>
        <taxon>Mycobacteriales</taxon>
        <taxon>Mycobacteriaceae</taxon>
        <taxon>Mycolicibacterium</taxon>
    </lineage>
</organism>
<evidence type="ECO:0000259" key="2">
    <source>
        <dbReference type="Pfam" id="PF20729"/>
    </source>
</evidence>
<protein>
    <submittedName>
        <fullName evidence="3">PecA family PE domain-processing aspartic protease</fullName>
    </submittedName>
</protein>
<dbReference type="GO" id="GO:0006508">
    <property type="term" value="P:proteolysis"/>
    <property type="evidence" value="ECO:0007669"/>
    <property type="project" value="UniProtKB-KW"/>
</dbReference>
<sequence>MLSRGNAVGWSSRAAAAAVALTLSAMVGAAHASADIDDVISSLADTASVPLYVEGDGFGQPVVDVSIGGGESIAVALDTGSRGLVVPIWDLPWQDVLNELEHFSFDDITFGAFPAGFTLGLNIPTSIDFGGGVIAEHTVVNGLLLSFPFSAINAQALAGAPVEGILGIGPNAGGSHLVTADLPGELGTGVLIDEPGGRLVFGAQPGTVDGLSPITTFAGAPFPGSPYNLDPIQIQIGNGPLQSVGGVFDSGGKGGWIPSDVWSPPENWPIPDVGKFASLLDYGPLWGGVPISVYAPDGQLLYSYVTTDSGAMEIMPNWLMKMLVNIEGVVNTGNAAFAHNPVYISNADGGAMTFYGNASGVNTVEL</sequence>
<accession>A0ABM9LKC9</accession>
<dbReference type="GO" id="GO:0008233">
    <property type="term" value="F:peptidase activity"/>
    <property type="evidence" value="ECO:0007669"/>
    <property type="project" value="UniProtKB-KW"/>
</dbReference>
<keyword evidence="3" id="KW-0378">Hydrolase</keyword>
<name>A0ABM9LKC9_9MYCO</name>
<dbReference type="InterPro" id="IPR048054">
    <property type="entry name" value="PecA_C"/>
</dbReference>
<dbReference type="EMBL" id="OY726398">
    <property type="protein sequence ID" value="CAJ1500539.1"/>
    <property type="molecule type" value="Genomic_DNA"/>
</dbReference>
<gene>
    <name evidence="3" type="ORF">MU0102_001253</name>
</gene>
<evidence type="ECO:0000313" key="4">
    <source>
        <dbReference type="Proteomes" id="UP001190464"/>
    </source>
</evidence>
<evidence type="ECO:0000256" key="1">
    <source>
        <dbReference type="SAM" id="SignalP"/>
    </source>
</evidence>
<dbReference type="RefSeq" id="WP_308486079.1">
    <property type="nucleotide sequence ID" value="NZ_OY726398.1"/>
</dbReference>
<proteinExistence type="predicted"/>
<feature type="chain" id="PRO_5047006223" evidence="1">
    <location>
        <begin position="33"/>
        <end position="366"/>
    </location>
</feature>
<keyword evidence="1" id="KW-0732">Signal</keyword>
<dbReference type="Pfam" id="PF20729">
    <property type="entry name" value="PE-PGRS_C"/>
    <property type="match status" value="1"/>
</dbReference>
<keyword evidence="4" id="KW-1185">Reference proteome</keyword>
<feature type="signal peptide" evidence="1">
    <location>
        <begin position="1"/>
        <end position="32"/>
    </location>
</feature>
<dbReference type="Gene3D" id="2.40.70.10">
    <property type="entry name" value="Acid Proteases"/>
    <property type="match status" value="1"/>
</dbReference>
<dbReference type="Proteomes" id="UP001190464">
    <property type="component" value="Chromosome"/>
</dbReference>
<dbReference type="NCBIfam" id="NF038019">
    <property type="entry name" value="PE_process_PecA"/>
    <property type="match status" value="1"/>
</dbReference>
<evidence type="ECO:0000313" key="3">
    <source>
        <dbReference type="EMBL" id="CAJ1500539.1"/>
    </source>
</evidence>
<dbReference type="InterPro" id="IPR021109">
    <property type="entry name" value="Peptidase_aspartic_dom_sf"/>
</dbReference>